<dbReference type="InterPro" id="IPR001909">
    <property type="entry name" value="KRAB"/>
</dbReference>
<evidence type="ECO:0000256" key="1">
    <source>
        <dbReference type="SAM" id="MobiDB-lite"/>
    </source>
</evidence>
<dbReference type="GO" id="GO:0006355">
    <property type="term" value="P:regulation of DNA-templated transcription"/>
    <property type="evidence" value="ECO:0007669"/>
    <property type="project" value="InterPro"/>
</dbReference>
<evidence type="ECO:0000259" key="2">
    <source>
        <dbReference type="PROSITE" id="PS50805"/>
    </source>
</evidence>
<dbReference type="GeneTree" id="ENSGT00940000153165"/>
<dbReference type="AlphaFoldDB" id="A0A8C7C2Z5"/>
<dbReference type="SUPFAM" id="SSF109640">
    <property type="entry name" value="KRAB domain (Kruppel-associated box)"/>
    <property type="match status" value="1"/>
</dbReference>
<keyword evidence="4" id="KW-1185">Reference proteome</keyword>
<dbReference type="PANTHER" id="PTHR23232:SF160">
    <property type="entry name" value="KRAB DOMAIN-CONTAINING PROTEIN"/>
    <property type="match status" value="1"/>
</dbReference>
<dbReference type="InterPro" id="IPR050169">
    <property type="entry name" value="Krueppel_C2H2_ZnF"/>
</dbReference>
<feature type="compositionally biased region" description="Polar residues" evidence="1">
    <location>
        <begin position="92"/>
        <end position="104"/>
    </location>
</feature>
<sequence>MRDSIPGPCDHDLSRRDVAVEFSLEEWGRLTHTQRQLYRDVMLENYGHLLFLGLIVSKPDLVSFLEQKKEPWNLKRKKTVAFNPGRFHLFNGKSTLPNTNNAGEQQAEGEAGSPRSNGAGILTRGSVPGPWHSDLSQRQVLTDLAALVPHTCDF</sequence>
<protein>
    <recommendedName>
        <fullName evidence="2">KRAB domain-containing protein</fullName>
    </recommendedName>
</protein>
<dbReference type="PROSITE" id="PS50805">
    <property type="entry name" value="KRAB"/>
    <property type="match status" value="1"/>
</dbReference>
<feature type="region of interest" description="Disordered" evidence="1">
    <location>
        <begin position="91"/>
        <end position="128"/>
    </location>
</feature>
<reference evidence="3" key="1">
    <citation type="submission" date="2025-08" db="UniProtKB">
        <authorList>
            <consortium name="Ensembl"/>
        </authorList>
    </citation>
    <scope>IDENTIFICATION</scope>
</reference>
<organism evidence="3 4">
    <name type="scientific">Neovison vison</name>
    <name type="common">American mink</name>
    <name type="synonym">Mustela vison</name>
    <dbReference type="NCBI Taxonomy" id="452646"/>
    <lineage>
        <taxon>Eukaryota</taxon>
        <taxon>Metazoa</taxon>
        <taxon>Chordata</taxon>
        <taxon>Craniata</taxon>
        <taxon>Vertebrata</taxon>
        <taxon>Euteleostomi</taxon>
        <taxon>Mammalia</taxon>
        <taxon>Eutheria</taxon>
        <taxon>Laurasiatheria</taxon>
        <taxon>Carnivora</taxon>
        <taxon>Caniformia</taxon>
        <taxon>Musteloidea</taxon>
        <taxon>Mustelidae</taxon>
        <taxon>Mustelinae</taxon>
        <taxon>Neogale</taxon>
    </lineage>
</organism>
<dbReference type="SMART" id="SM00349">
    <property type="entry name" value="KRAB"/>
    <property type="match status" value="1"/>
</dbReference>
<dbReference type="PANTHER" id="PTHR23232">
    <property type="entry name" value="KRAB DOMAIN C2H2 ZINC FINGER"/>
    <property type="match status" value="1"/>
</dbReference>
<dbReference type="Proteomes" id="UP000694425">
    <property type="component" value="Unplaced"/>
</dbReference>
<feature type="domain" description="KRAB" evidence="2">
    <location>
        <begin position="13"/>
        <end position="84"/>
    </location>
</feature>
<proteinExistence type="predicted"/>
<dbReference type="CDD" id="cd07765">
    <property type="entry name" value="KRAB_A-box"/>
    <property type="match status" value="1"/>
</dbReference>
<evidence type="ECO:0000313" key="4">
    <source>
        <dbReference type="Proteomes" id="UP000694425"/>
    </source>
</evidence>
<dbReference type="Pfam" id="PF01352">
    <property type="entry name" value="KRAB"/>
    <property type="match status" value="1"/>
</dbReference>
<evidence type="ECO:0000313" key="3">
    <source>
        <dbReference type="Ensembl" id="ENSNVIP00000030297.1"/>
    </source>
</evidence>
<dbReference type="Gene3D" id="6.10.140.140">
    <property type="match status" value="1"/>
</dbReference>
<accession>A0A8C7C2Z5</accession>
<reference evidence="3" key="2">
    <citation type="submission" date="2025-09" db="UniProtKB">
        <authorList>
            <consortium name="Ensembl"/>
        </authorList>
    </citation>
    <scope>IDENTIFICATION</scope>
</reference>
<dbReference type="InterPro" id="IPR036051">
    <property type="entry name" value="KRAB_dom_sf"/>
</dbReference>
<name>A0A8C7C2Z5_NEOVI</name>
<dbReference type="Ensembl" id="ENSNVIT00000035106.1">
    <property type="protein sequence ID" value="ENSNVIP00000030297.1"/>
    <property type="gene ID" value="ENSNVIG00000023343.1"/>
</dbReference>